<gene>
    <name evidence="1" type="ORF">C7B65_02360</name>
</gene>
<dbReference type="InterPro" id="IPR007922">
    <property type="entry name" value="DciA-like"/>
</dbReference>
<dbReference type="EMBL" id="PVWG01000002">
    <property type="protein sequence ID" value="PSB21452.1"/>
    <property type="molecule type" value="Genomic_DNA"/>
</dbReference>
<dbReference type="Pfam" id="PF05258">
    <property type="entry name" value="DciA"/>
    <property type="match status" value="1"/>
</dbReference>
<evidence type="ECO:0000313" key="2">
    <source>
        <dbReference type="Proteomes" id="UP000238634"/>
    </source>
</evidence>
<reference evidence="1 2" key="1">
    <citation type="submission" date="2018-02" db="EMBL/GenBank/DDBJ databases">
        <authorList>
            <person name="Cohen D.B."/>
            <person name="Kent A.D."/>
        </authorList>
    </citation>
    <scope>NUCLEOTIDE SEQUENCE [LARGE SCALE GENOMIC DNA]</scope>
    <source>
        <strain evidence="1 2">ULC007</strain>
    </source>
</reference>
<name>A0A2T1DLV4_9CYAN</name>
<reference evidence="1 2" key="2">
    <citation type="submission" date="2018-03" db="EMBL/GenBank/DDBJ databases">
        <title>The ancient ancestry and fast evolution of plastids.</title>
        <authorList>
            <person name="Moore K.R."/>
            <person name="Magnabosco C."/>
            <person name="Momper L."/>
            <person name="Gold D.A."/>
            <person name="Bosak T."/>
            <person name="Fournier G.P."/>
        </authorList>
    </citation>
    <scope>NUCLEOTIDE SEQUENCE [LARGE SCALE GENOMIC DNA]</scope>
    <source>
        <strain evidence="1 2">ULC007</strain>
    </source>
</reference>
<organism evidence="1 2">
    <name type="scientific">Phormidesmis priestleyi ULC007</name>
    <dbReference type="NCBI Taxonomy" id="1920490"/>
    <lineage>
        <taxon>Bacteria</taxon>
        <taxon>Bacillati</taxon>
        <taxon>Cyanobacteriota</taxon>
        <taxon>Cyanophyceae</taxon>
        <taxon>Leptolyngbyales</taxon>
        <taxon>Leptolyngbyaceae</taxon>
        <taxon>Phormidesmis</taxon>
    </lineage>
</organism>
<evidence type="ECO:0000313" key="1">
    <source>
        <dbReference type="EMBL" id="PSB21452.1"/>
    </source>
</evidence>
<dbReference type="STRING" id="1920490.GCA_001895925_01335"/>
<dbReference type="OrthoDB" id="511752at2"/>
<dbReference type="AlphaFoldDB" id="A0A2T1DLV4"/>
<sequence>MTFQRLRGVLGSLPQYRPPEETQLQQVLRYWSDVVGVAVAAQTRPVTVQRGVLKVATANAGWAQNLVFERRRILEKLNALLTMPLLDIRFSTTHWHSPDNRQALDDAERSGLWLEHPSRVEDVPIPKANLNPADPKAAFDYWTTVMQSRSQHLPLCPQCECPTPIGELQRWSVCAVCVTKRW</sequence>
<dbReference type="PANTHER" id="PTHR36456:SF1">
    <property type="entry name" value="UPF0232 PROTEIN SCO3875"/>
    <property type="match status" value="1"/>
</dbReference>
<keyword evidence="2" id="KW-1185">Reference proteome</keyword>
<dbReference type="PANTHER" id="PTHR36456">
    <property type="entry name" value="UPF0232 PROTEIN SCO3875"/>
    <property type="match status" value="1"/>
</dbReference>
<comment type="caution">
    <text evidence="1">The sequence shown here is derived from an EMBL/GenBank/DDBJ whole genome shotgun (WGS) entry which is preliminary data.</text>
</comment>
<proteinExistence type="predicted"/>
<accession>A0A2T1DLV4</accession>
<dbReference type="RefSeq" id="WP_073073988.1">
    <property type="nucleotide sequence ID" value="NZ_MPPI01000027.1"/>
</dbReference>
<protein>
    <submittedName>
        <fullName evidence="1">DUF721 domain-containing protein</fullName>
    </submittedName>
</protein>
<dbReference type="Proteomes" id="UP000238634">
    <property type="component" value="Unassembled WGS sequence"/>
</dbReference>